<dbReference type="OrthoDB" id="7185309at2"/>
<sequence>MDVTLLYFEGCPNWKIADERLRLVAVERPDITVRHQVVDTPEQADRVGFLGSPSIQVDGVDVFAAPGSQVGLMCRLYPTPDGYQGAPTLDQLRTVLADA</sequence>
<comment type="caution">
    <text evidence="1">The sequence shown here is derived from an EMBL/GenBank/DDBJ whole genome shotgun (WGS) entry which is preliminary data.</text>
</comment>
<protein>
    <recommendedName>
        <fullName evidence="3">Thioredoxin domain-containing protein</fullName>
    </recommendedName>
</protein>
<evidence type="ECO:0008006" key="3">
    <source>
        <dbReference type="Google" id="ProtNLM"/>
    </source>
</evidence>
<evidence type="ECO:0000313" key="1">
    <source>
        <dbReference type="EMBL" id="NYI40327.1"/>
    </source>
</evidence>
<evidence type="ECO:0000313" key="2">
    <source>
        <dbReference type="Proteomes" id="UP000547973"/>
    </source>
</evidence>
<dbReference type="RefSeq" id="WP_062076330.1">
    <property type="nucleotide sequence ID" value="NZ_BBRC01000035.1"/>
</dbReference>
<dbReference type="EMBL" id="JACBZO010000001">
    <property type="protein sequence ID" value="NYI40327.1"/>
    <property type="molecule type" value="Genomic_DNA"/>
</dbReference>
<keyword evidence="2" id="KW-1185">Reference proteome</keyword>
<name>A0A7Y9Z7M3_9MICO</name>
<dbReference type="AlphaFoldDB" id="A0A7Y9Z7M3"/>
<reference evidence="1 2" key="1">
    <citation type="submission" date="2020-07" db="EMBL/GenBank/DDBJ databases">
        <title>Sequencing the genomes of 1000 actinobacteria strains.</title>
        <authorList>
            <person name="Klenk H.-P."/>
        </authorList>
    </citation>
    <scope>NUCLEOTIDE SEQUENCE [LARGE SCALE GENOMIC DNA]</scope>
    <source>
        <strain evidence="1 2">DSM 19970</strain>
    </source>
</reference>
<gene>
    <name evidence="1" type="ORF">BKA03_000446</name>
</gene>
<organism evidence="1 2">
    <name type="scientific">Demequina lutea</name>
    <dbReference type="NCBI Taxonomy" id="431489"/>
    <lineage>
        <taxon>Bacteria</taxon>
        <taxon>Bacillati</taxon>
        <taxon>Actinomycetota</taxon>
        <taxon>Actinomycetes</taxon>
        <taxon>Micrococcales</taxon>
        <taxon>Demequinaceae</taxon>
        <taxon>Demequina</taxon>
    </lineage>
</organism>
<proteinExistence type="predicted"/>
<dbReference type="Proteomes" id="UP000547973">
    <property type="component" value="Unassembled WGS sequence"/>
</dbReference>
<accession>A0A7Y9Z7M3</accession>